<dbReference type="RefSeq" id="WP_070371082.1">
    <property type="nucleotide sequence ID" value="NZ_CABIIK010000028.1"/>
</dbReference>
<evidence type="ECO:0000256" key="4">
    <source>
        <dbReference type="ARBA" id="ARBA00022692"/>
    </source>
</evidence>
<evidence type="ECO:0000256" key="5">
    <source>
        <dbReference type="ARBA" id="ARBA00022989"/>
    </source>
</evidence>
<dbReference type="PROSITE" id="PS51779">
    <property type="entry name" value="POTRA"/>
    <property type="match status" value="1"/>
</dbReference>
<keyword evidence="5 9" id="KW-1133">Transmembrane helix</keyword>
<protein>
    <submittedName>
        <fullName evidence="11">Cell division protein FtsQ</fullName>
    </submittedName>
    <submittedName>
        <fullName evidence="12">FtsQ-type POTRA domain-containing protein</fullName>
    </submittedName>
</protein>
<dbReference type="Pfam" id="PF08478">
    <property type="entry name" value="POTRA_1"/>
    <property type="match status" value="1"/>
</dbReference>
<evidence type="ECO:0000313" key="11">
    <source>
        <dbReference type="EMBL" id="OFV70754.1"/>
    </source>
</evidence>
<dbReference type="AlphaFoldDB" id="A0A1F2PII9"/>
<dbReference type="Proteomes" id="UP000322619">
    <property type="component" value="Unassembled WGS sequence"/>
</dbReference>
<feature type="transmembrane region" description="Helical" evidence="9">
    <location>
        <begin position="43"/>
        <end position="65"/>
    </location>
</feature>
<keyword evidence="2" id="KW-1003">Cell membrane</keyword>
<keyword evidence="4 9" id="KW-0812">Transmembrane</keyword>
<keyword evidence="3 11" id="KW-0132">Cell division</keyword>
<feature type="region of interest" description="Disordered" evidence="8">
    <location>
        <begin position="1"/>
        <end position="39"/>
    </location>
</feature>
<evidence type="ECO:0000256" key="7">
    <source>
        <dbReference type="ARBA" id="ARBA00023306"/>
    </source>
</evidence>
<dbReference type="EMBL" id="CP087994">
    <property type="protein sequence ID" value="UYO62093.1"/>
    <property type="molecule type" value="Genomic_DNA"/>
</dbReference>
<reference evidence="12 15" key="2">
    <citation type="submission" date="2019-08" db="EMBL/GenBank/DDBJ databases">
        <title>Isolation and enrichment of carboxydotrophic bacteria from anaerobic sludge for the production of bio-based chemicals from syngas.</title>
        <authorList>
            <person name="Antares A.L."/>
            <person name="Moreira J."/>
            <person name="Diender M."/>
            <person name="Parshina S.N."/>
            <person name="Stams A.J.M."/>
            <person name="Alves M."/>
            <person name="Alves J.I."/>
            <person name="Sousa D.Z."/>
        </authorList>
    </citation>
    <scope>NUCLEOTIDE SEQUENCE [LARGE SCALE GENOMIC DNA]</scope>
    <source>
        <strain evidence="12 15">JM</strain>
    </source>
</reference>
<dbReference type="InterPro" id="IPR034746">
    <property type="entry name" value="POTRA"/>
</dbReference>
<feature type="compositionally biased region" description="Basic and acidic residues" evidence="8">
    <location>
        <begin position="11"/>
        <end position="29"/>
    </location>
</feature>
<evidence type="ECO:0000256" key="3">
    <source>
        <dbReference type="ARBA" id="ARBA00022618"/>
    </source>
</evidence>
<dbReference type="Gene3D" id="3.10.20.310">
    <property type="entry name" value="membrane protein fhac"/>
    <property type="match status" value="1"/>
</dbReference>
<dbReference type="EMBL" id="LKEU01000028">
    <property type="protein sequence ID" value="OFV70754.1"/>
    <property type="molecule type" value="Genomic_DNA"/>
</dbReference>
<reference evidence="11 14" key="1">
    <citation type="submission" date="2015-09" db="EMBL/GenBank/DDBJ databases">
        <title>Genome sequence of Acetobacterium wieringae DSM 1911.</title>
        <authorList>
            <person name="Poehlein A."/>
            <person name="Bengelsdorf F.R."/>
            <person name="Schiel-Bengelsdorf B."/>
            <person name="Duerre P."/>
            <person name="Daniel R."/>
        </authorList>
    </citation>
    <scope>NUCLEOTIDE SEQUENCE [LARGE SCALE GENOMIC DNA]</scope>
    <source>
        <strain evidence="11 14">DSM 1911</strain>
    </source>
</reference>
<evidence type="ECO:0000256" key="1">
    <source>
        <dbReference type="ARBA" id="ARBA00004370"/>
    </source>
</evidence>
<evidence type="ECO:0000313" key="13">
    <source>
        <dbReference type="EMBL" id="UYO62093.1"/>
    </source>
</evidence>
<dbReference type="OrthoDB" id="1777867at2"/>
<sequence length="281" mass="31949">MKRSKKKKPKEKIINKPQNHEPTKQELREQRRRQRKANKRKRIMKGLTTILVILGVIGAISFGAYQAVNLGIFNVAEIEVVGNEIVDTETVVKASGINVGESIFLIDVNQANYNINALMNLDELEISKIMPNKILIRMVESVPICAVNYDNKVYYLTEDKKLIEDGEYLRKTDIPLIFGSDAVSISEIGKEVVVEPYWRFDTVMNILKDLKSDGNLAKISEVRMTDVNTYEIVTKNGTVIILWDYNNYLDNKAYIQTNLDKNTSNMIINLAAGTKPVIKPR</sequence>
<evidence type="ECO:0000313" key="14">
    <source>
        <dbReference type="Proteomes" id="UP000176244"/>
    </source>
</evidence>
<gene>
    <name evidence="11" type="primary">ftsQ</name>
    <name evidence="11" type="ORF">ACWI_17740</name>
    <name evidence="12" type="ORF">FXB42_02810</name>
    <name evidence="13" type="ORF">LNN31_15070</name>
</gene>
<evidence type="ECO:0000256" key="2">
    <source>
        <dbReference type="ARBA" id="ARBA00022475"/>
    </source>
</evidence>
<name>A0A1F2PII9_9FIRM</name>
<dbReference type="STRING" id="52694.ACWI_17740"/>
<evidence type="ECO:0000256" key="6">
    <source>
        <dbReference type="ARBA" id="ARBA00023136"/>
    </source>
</evidence>
<evidence type="ECO:0000313" key="16">
    <source>
        <dbReference type="Proteomes" id="UP001163550"/>
    </source>
</evidence>
<keyword evidence="6 9" id="KW-0472">Membrane</keyword>
<organism evidence="11 14">
    <name type="scientific">Acetobacterium wieringae</name>
    <dbReference type="NCBI Taxonomy" id="52694"/>
    <lineage>
        <taxon>Bacteria</taxon>
        <taxon>Bacillati</taxon>
        <taxon>Bacillota</taxon>
        <taxon>Clostridia</taxon>
        <taxon>Eubacteriales</taxon>
        <taxon>Eubacteriaceae</taxon>
        <taxon>Acetobacterium</taxon>
    </lineage>
</organism>
<keyword evidence="16" id="KW-1185">Reference proteome</keyword>
<evidence type="ECO:0000259" key="10">
    <source>
        <dbReference type="PROSITE" id="PS51779"/>
    </source>
</evidence>
<dbReference type="InterPro" id="IPR013685">
    <property type="entry name" value="POTRA_FtsQ_type"/>
</dbReference>
<accession>A0A1F2PII9</accession>
<evidence type="ECO:0000313" key="12">
    <source>
        <dbReference type="EMBL" id="TYC87818.1"/>
    </source>
</evidence>
<evidence type="ECO:0000256" key="9">
    <source>
        <dbReference type="SAM" id="Phobius"/>
    </source>
</evidence>
<dbReference type="PANTHER" id="PTHR37820">
    <property type="entry name" value="CELL DIVISION PROTEIN DIVIB"/>
    <property type="match status" value="1"/>
</dbReference>
<feature type="compositionally biased region" description="Basic residues" evidence="8">
    <location>
        <begin position="30"/>
        <end position="39"/>
    </location>
</feature>
<proteinExistence type="predicted"/>
<feature type="compositionally biased region" description="Basic residues" evidence="8">
    <location>
        <begin position="1"/>
        <end position="10"/>
    </location>
</feature>
<comment type="subcellular location">
    <subcellularLocation>
        <location evidence="1">Membrane</location>
    </subcellularLocation>
</comment>
<keyword evidence="7" id="KW-0131">Cell cycle</keyword>
<dbReference type="EMBL" id="VSLA01000003">
    <property type="protein sequence ID" value="TYC87818.1"/>
    <property type="molecule type" value="Genomic_DNA"/>
</dbReference>
<dbReference type="GO" id="GO:0051301">
    <property type="term" value="P:cell division"/>
    <property type="evidence" value="ECO:0007669"/>
    <property type="project" value="UniProtKB-KW"/>
</dbReference>
<dbReference type="GO" id="GO:0005886">
    <property type="term" value="C:plasma membrane"/>
    <property type="evidence" value="ECO:0007669"/>
    <property type="project" value="TreeGrafter"/>
</dbReference>
<evidence type="ECO:0000313" key="15">
    <source>
        <dbReference type="Proteomes" id="UP000322619"/>
    </source>
</evidence>
<dbReference type="Proteomes" id="UP001163550">
    <property type="component" value="Chromosome"/>
</dbReference>
<reference evidence="13" key="3">
    <citation type="submission" date="2021-11" db="EMBL/GenBank/DDBJ databases">
        <title>Isoprene-degrading acetogen.</title>
        <authorList>
            <person name="Yang Y."/>
            <person name="Jin H."/>
            <person name="Yan J."/>
        </authorList>
    </citation>
    <scope>NUCLEOTIDE SEQUENCE</scope>
    <source>
        <strain evidence="13">Berkeley</strain>
    </source>
</reference>
<feature type="domain" description="POTRA" evidence="10">
    <location>
        <begin position="73"/>
        <end position="141"/>
    </location>
</feature>
<dbReference type="InterPro" id="IPR050487">
    <property type="entry name" value="FtsQ_DivIB"/>
</dbReference>
<evidence type="ECO:0000256" key="8">
    <source>
        <dbReference type="SAM" id="MobiDB-lite"/>
    </source>
</evidence>
<dbReference type="Proteomes" id="UP000176244">
    <property type="component" value="Unassembled WGS sequence"/>
</dbReference>
<dbReference type="PANTHER" id="PTHR37820:SF1">
    <property type="entry name" value="CELL DIVISION PROTEIN FTSQ"/>
    <property type="match status" value="1"/>
</dbReference>